<organism evidence="2 3">
    <name type="scientific">Pseudonocardia lutea</name>
    <dbReference type="NCBI Taxonomy" id="2172015"/>
    <lineage>
        <taxon>Bacteria</taxon>
        <taxon>Bacillati</taxon>
        <taxon>Actinomycetota</taxon>
        <taxon>Actinomycetes</taxon>
        <taxon>Pseudonocardiales</taxon>
        <taxon>Pseudonocardiaceae</taxon>
        <taxon>Pseudonocardia</taxon>
    </lineage>
</organism>
<sequence length="92" mass="10159">MSTNVPRVVGHVQQRGEDPLRQREGELRSGIPAAALDQIRHVLVDEGLDARAQRLHPGSSEVGVEQLAVDGVVGRVDGDRDRQGEAREFRER</sequence>
<evidence type="ECO:0000256" key="1">
    <source>
        <dbReference type="SAM" id="MobiDB-lite"/>
    </source>
</evidence>
<keyword evidence="3" id="KW-1185">Reference proteome</keyword>
<evidence type="ECO:0000313" key="3">
    <source>
        <dbReference type="Proteomes" id="UP001596119"/>
    </source>
</evidence>
<feature type="non-terminal residue" evidence="2">
    <location>
        <position position="92"/>
    </location>
</feature>
<feature type="compositionally biased region" description="Basic and acidic residues" evidence="1">
    <location>
        <begin position="14"/>
        <end position="24"/>
    </location>
</feature>
<dbReference type="EMBL" id="JBHSQK010000100">
    <property type="protein sequence ID" value="MFC5952300.1"/>
    <property type="molecule type" value="Genomic_DNA"/>
</dbReference>
<name>A0ABW1IFW2_9PSEU</name>
<accession>A0ABW1IFW2</accession>
<gene>
    <name evidence="2" type="ORF">ACFQH9_28950</name>
</gene>
<protein>
    <submittedName>
        <fullName evidence="2">Uncharacterized protein</fullName>
    </submittedName>
</protein>
<feature type="region of interest" description="Disordered" evidence="1">
    <location>
        <begin position="1"/>
        <end position="24"/>
    </location>
</feature>
<dbReference type="RefSeq" id="WP_379571069.1">
    <property type="nucleotide sequence ID" value="NZ_JBHSQK010000100.1"/>
</dbReference>
<evidence type="ECO:0000313" key="2">
    <source>
        <dbReference type="EMBL" id="MFC5952300.1"/>
    </source>
</evidence>
<proteinExistence type="predicted"/>
<dbReference type="Proteomes" id="UP001596119">
    <property type="component" value="Unassembled WGS sequence"/>
</dbReference>
<comment type="caution">
    <text evidence="2">The sequence shown here is derived from an EMBL/GenBank/DDBJ whole genome shotgun (WGS) entry which is preliminary data.</text>
</comment>
<reference evidence="3" key="1">
    <citation type="journal article" date="2019" name="Int. J. Syst. Evol. Microbiol.">
        <title>The Global Catalogue of Microorganisms (GCM) 10K type strain sequencing project: providing services to taxonomists for standard genome sequencing and annotation.</title>
        <authorList>
            <consortium name="The Broad Institute Genomics Platform"/>
            <consortium name="The Broad Institute Genome Sequencing Center for Infectious Disease"/>
            <person name="Wu L."/>
            <person name="Ma J."/>
        </authorList>
    </citation>
    <scope>NUCLEOTIDE SEQUENCE [LARGE SCALE GENOMIC DNA]</scope>
    <source>
        <strain evidence="3">CGMCC 4.7397</strain>
    </source>
</reference>